<comment type="catalytic activity">
    <reaction evidence="9">
        <text>UDP-N-acetyl-alpha-D-muramoyl-L-alanine + D-glutamate + ATP = UDP-N-acetyl-alpha-D-muramoyl-L-alanyl-D-glutamate + ADP + phosphate + H(+)</text>
        <dbReference type="Rhea" id="RHEA:16429"/>
        <dbReference type="ChEBI" id="CHEBI:15378"/>
        <dbReference type="ChEBI" id="CHEBI:29986"/>
        <dbReference type="ChEBI" id="CHEBI:30616"/>
        <dbReference type="ChEBI" id="CHEBI:43474"/>
        <dbReference type="ChEBI" id="CHEBI:83898"/>
        <dbReference type="ChEBI" id="CHEBI:83900"/>
        <dbReference type="ChEBI" id="CHEBI:456216"/>
        <dbReference type="EC" id="6.3.2.9"/>
    </reaction>
</comment>
<keyword evidence="7 9" id="KW-0067">ATP-binding</keyword>
<keyword evidence="3 9" id="KW-0963">Cytoplasm</keyword>
<dbReference type="SUPFAM" id="SSF53244">
    <property type="entry name" value="MurD-like peptide ligases, peptide-binding domain"/>
    <property type="match status" value="1"/>
</dbReference>
<dbReference type="GO" id="GO:0071555">
    <property type="term" value="P:cell wall organization"/>
    <property type="evidence" value="ECO:0007669"/>
    <property type="project" value="UniProtKB-KW"/>
</dbReference>
<dbReference type="Gene3D" id="3.90.190.20">
    <property type="entry name" value="Mur ligase, C-terminal domain"/>
    <property type="match status" value="1"/>
</dbReference>
<evidence type="ECO:0000256" key="9">
    <source>
        <dbReference type="HAMAP-Rule" id="MF_00639"/>
    </source>
</evidence>
<sequence>MIDLGHLKGKRYAVMGLAKSGLATALALRDSGVEILAWDDGESGRAAAAASGIPLTDLSTADLTGVEALLLSPGIPHTFPKPNAVAARAKAAGIPIIGDIELLQGAQPKAAYVGITGTNGKSTTTALIGHILALAGRRIQVGGNLGTPVLSFEPLGEGGIYVLEMSSYQLELAPSVSFNVAVLLNVTPDHLDRHGGMDGYIAAKRRIFQHPKRSHTAVIGVDDEHCRALFDEMEHTVDSSIIPISAERPTKGVYVLDGKLFDGGTEPVIDLSDVAALPGRHNWQNAAAAFAATRACGVPLEMVLQGLRTFPGLAHRQQLVAVRDGVRFVNDSKATNADAAAKALVCYDAIYWIIGGLPKEGGLDGLEPFMPRVRHAFVIGQASALFAAWLDAHGVAHTECAVLENAVPAAARMARADASPGATVLLSPACASWDQFKSFEHRGEVFTDLVANLVDANPVDPSLGDDDVVTKEIAG</sequence>
<evidence type="ECO:0000313" key="11">
    <source>
        <dbReference type="EMBL" id="EWY37524.1"/>
    </source>
</evidence>
<feature type="domain" description="Mur ligase central" evidence="10">
    <location>
        <begin position="115"/>
        <end position="292"/>
    </location>
</feature>
<dbReference type="PANTHER" id="PTHR43692">
    <property type="entry name" value="UDP-N-ACETYLMURAMOYLALANINE--D-GLUTAMATE LIGASE"/>
    <property type="match status" value="1"/>
</dbReference>
<keyword evidence="9" id="KW-0133">Cell shape</keyword>
<keyword evidence="5 9" id="KW-0132">Cell division</keyword>
<comment type="subcellular location">
    <subcellularLocation>
        <location evidence="1 9">Cytoplasm</location>
    </subcellularLocation>
</comment>
<name>W9GUN7_9PROT</name>
<dbReference type="UniPathway" id="UPA00219"/>
<dbReference type="PROSITE" id="PS01011">
    <property type="entry name" value="FOLYLPOLYGLU_SYNT_1"/>
    <property type="match status" value="1"/>
</dbReference>
<evidence type="ECO:0000256" key="3">
    <source>
        <dbReference type="ARBA" id="ARBA00022490"/>
    </source>
</evidence>
<dbReference type="GO" id="GO:0051301">
    <property type="term" value="P:cell division"/>
    <property type="evidence" value="ECO:0007669"/>
    <property type="project" value="UniProtKB-KW"/>
</dbReference>
<gene>
    <name evidence="9" type="primary">murD</name>
    <name evidence="11" type="ORF">N825_16955</name>
</gene>
<dbReference type="OrthoDB" id="9809796at2"/>
<evidence type="ECO:0000256" key="6">
    <source>
        <dbReference type="ARBA" id="ARBA00022741"/>
    </source>
</evidence>
<evidence type="ECO:0000256" key="8">
    <source>
        <dbReference type="ARBA" id="ARBA00023306"/>
    </source>
</evidence>
<feature type="binding site" evidence="9">
    <location>
        <begin position="117"/>
        <end position="123"/>
    </location>
    <ligand>
        <name>ATP</name>
        <dbReference type="ChEBI" id="CHEBI:30616"/>
    </ligand>
</feature>
<dbReference type="InterPro" id="IPR036565">
    <property type="entry name" value="Mur-like_cat_sf"/>
</dbReference>
<dbReference type="SUPFAM" id="SSF53623">
    <property type="entry name" value="MurD-like peptide ligases, catalytic domain"/>
    <property type="match status" value="1"/>
</dbReference>
<dbReference type="SUPFAM" id="SSF51984">
    <property type="entry name" value="MurCD N-terminal domain"/>
    <property type="match status" value="1"/>
</dbReference>
<protein>
    <recommendedName>
        <fullName evidence="9">UDP-N-acetylmuramoylalanine--D-glutamate ligase</fullName>
        <ecNumber evidence="9">6.3.2.9</ecNumber>
    </recommendedName>
    <alternativeName>
        <fullName evidence="9">D-glutamic acid-adding enzyme</fullName>
    </alternativeName>
    <alternativeName>
        <fullName evidence="9">UDP-N-acetylmuramoyl-L-alanyl-D-glutamate synthetase</fullName>
    </alternativeName>
</protein>
<keyword evidence="6 9" id="KW-0547">Nucleotide-binding</keyword>
<dbReference type="AlphaFoldDB" id="W9GUN7"/>
<evidence type="ECO:0000256" key="2">
    <source>
        <dbReference type="ARBA" id="ARBA00004752"/>
    </source>
</evidence>
<evidence type="ECO:0000313" key="12">
    <source>
        <dbReference type="Proteomes" id="UP000019486"/>
    </source>
</evidence>
<reference evidence="11 12" key="1">
    <citation type="submission" date="2013-08" db="EMBL/GenBank/DDBJ databases">
        <title>The genome sequence of Skermanella stibiiresistens.</title>
        <authorList>
            <person name="Zhu W."/>
            <person name="Wang G."/>
        </authorList>
    </citation>
    <scope>NUCLEOTIDE SEQUENCE [LARGE SCALE GENOMIC DNA]</scope>
    <source>
        <strain evidence="11 12">SB22</strain>
    </source>
</reference>
<dbReference type="EC" id="6.3.2.9" evidence="9"/>
<dbReference type="EMBL" id="AVFL01000025">
    <property type="protein sequence ID" value="EWY37524.1"/>
    <property type="molecule type" value="Genomic_DNA"/>
</dbReference>
<comment type="caution">
    <text evidence="11">The sequence shown here is derived from an EMBL/GenBank/DDBJ whole genome shotgun (WGS) entry which is preliminary data.</text>
</comment>
<dbReference type="STRING" id="1385369.N825_16955"/>
<organism evidence="11 12">
    <name type="scientific">Skermanella stibiiresistens SB22</name>
    <dbReference type="NCBI Taxonomy" id="1385369"/>
    <lineage>
        <taxon>Bacteria</taxon>
        <taxon>Pseudomonadati</taxon>
        <taxon>Pseudomonadota</taxon>
        <taxon>Alphaproteobacteria</taxon>
        <taxon>Rhodospirillales</taxon>
        <taxon>Azospirillaceae</taxon>
        <taxon>Skermanella</taxon>
    </lineage>
</organism>
<keyword evidence="12" id="KW-1185">Reference proteome</keyword>
<dbReference type="GO" id="GO:0005524">
    <property type="term" value="F:ATP binding"/>
    <property type="evidence" value="ECO:0007669"/>
    <property type="project" value="UniProtKB-UniRule"/>
</dbReference>
<keyword evidence="8 9" id="KW-0131">Cell cycle</keyword>
<dbReference type="NCBIfam" id="TIGR01087">
    <property type="entry name" value="murD"/>
    <property type="match status" value="1"/>
</dbReference>
<dbReference type="PANTHER" id="PTHR43692:SF1">
    <property type="entry name" value="UDP-N-ACETYLMURAMOYLALANINE--D-GLUTAMATE LIGASE"/>
    <property type="match status" value="1"/>
</dbReference>
<evidence type="ECO:0000259" key="10">
    <source>
        <dbReference type="Pfam" id="PF08245"/>
    </source>
</evidence>
<dbReference type="InterPro" id="IPR018109">
    <property type="entry name" value="Folylpolyglutamate_synth_CS"/>
</dbReference>
<dbReference type="RefSeq" id="WP_051513160.1">
    <property type="nucleotide sequence ID" value="NZ_AVFL01000025.1"/>
</dbReference>
<accession>W9GUN7</accession>
<dbReference type="GO" id="GO:0009252">
    <property type="term" value="P:peptidoglycan biosynthetic process"/>
    <property type="evidence" value="ECO:0007669"/>
    <property type="project" value="UniProtKB-UniRule"/>
</dbReference>
<dbReference type="Proteomes" id="UP000019486">
    <property type="component" value="Unassembled WGS sequence"/>
</dbReference>
<dbReference type="Pfam" id="PF08245">
    <property type="entry name" value="Mur_ligase_M"/>
    <property type="match status" value="1"/>
</dbReference>
<comment type="function">
    <text evidence="9">Cell wall formation. Catalyzes the addition of glutamate to the nucleotide precursor UDP-N-acetylmuramoyl-L-alanine (UMA).</text>
</comment>
<dbReference type="PATRIC" id="fig|1385369.3.peg.5367"/>
<evidence type="ECO:0000256" key="5">
    <source>
        <dbReference type="ARBA" id="ARBA00022618"/>
    </source>
</evidence>
<dbReference type="GO" id="GO:0008764">
    <property type="term" value="F:UDP-N-acetylmuramoylalanine-D-glutamate ligase activity"/>
    <property type="evidence" value="ECO:0007669"/>
    <property type="project" value="UniProtKB-UniRule"/>
</dbReference>
<proteinExistence type="inferred from homology"/>
<comment type="similarity">
    <text evidence="9">Belongs to the MurCDEF family.</text>
</comment>
<keyword evidence="4 9" id="KW-0436">Ligase</keyword>
<keyword evidence="9" id="KW-0961">Cell wall biogenesis/degradation</keyword>
<evidence type="ECO:0000256" key="7">
    <source>
        <dbReference type="ARBA" id="ARBA00022840"/>
    </source>
</evidence>
<dbReference type="Gene3D" id="3.40.50.720">
    <property type="entry name" value="NAD(P)-binding Rossmann-like Domain"/>
    <property type="match status" value="1"/>
</dbReference>
<dbReference type="InterPro" id="IPR036615">
    <property type="entry name" value="Mur_ligase_C_dom_sf"/>
</dbReference>
<dbReference type="GO" id="GO:0005737">
    <property type="term" value="C:cytoplasm"/>
    <property type="evidence" value="ECO:0007669"/>
    <property type="project" value="UniProtKB-SubCell"/>
</dbReference>
<dbReference type="InterPro" id="IPR013221">
    <property type="entry name" value="Mur_ligase_cen"/>
</dbReference>
<dbReference type="InterPro" id="IPR005762">
    <property type="entry name" value="MurD"/>
</dbReference>
<dbReference type="Gene3D" id="3.40.1190.10">
    <property type="entry name" value="Mur-like, catalytic domain"/>
    <property type="match status" value="1"/>
</dbReference>
<evidence type="ECO:0000256" key="1">
    <source>
        <dbReference type="ARBA" id="ARBA00004496"/>
    </source>
</evidence>
<dbReference type="GO" id="GO:0004326">
    <property type="term" value="F:tetrahydrofolylpolyglutamate synthase activity"/>
    <property type="evidence" value="ECO:0007669"/>
    <property type="project" value="InterPro"/>
</dbReference>
<keyword evidence="9" id="KW-0573">Peptidoglycan synthesis</keyword>
<dbReference type="GO" id="GO:0008360">
    <property type="term" value="P:regulation of cell shape"/>
    <property type="evidence" value="ECO:0007669"/>
    <property type="project" value="UniProtKB-KW"/>
</dbReference>
<evidence type="ECO:0000256" key="4">
    <source>
        <dbReference type="ARBA" id="ARBA00022598"/>
    </source>
</evidence>
<dbReference type="HAMAP" id="MF_00639">
    <property type="entry name" value="MurD"/>
    <property type="match status" value="1"/>
</dbReference>
<comment type="pathway">
    <text evidence="2 9">Cell wall biogenesis; peptidoglycan biosynthesis.</text>
</comment>